<protein>
    <submittedName>
        <fullName evidence="2">Uncharacterized protein</fullName>
    </submittedName>
</protein>
<feature type="signal peptide" evidence="1">
    <location>
        <begin position="1"/>
        <end position="18"/>
    </location>
</feature>
<organism evidence="2 3">
    <name type="scientific">Acanthoscelides obtectus</name>
    <name type="common">Bean weevil</name>
    <name type="synonym">Bruchus obtectus</name>
    <dbReference type="NCBI Taxonomy" id="200917"/>
    <lineage>
        <taxon>Eukaryota</taxon>
        <taxon>Metazoa</taxon>
        <taxon>Ecdysozoa</taxon>
        <taxon>Arthropoda</taxon>
        <taxon>Hexapoda</taxon>
        <taxon>Insecta</taxon>
        <taxon>Pterygota</taxon>
        <taxon>Neoptera</taxon>
        <taxon>Endopterygota</taxon>
        <taxon>Coleoptera</taxon>
        <taxon>Polyphaga</taxon>
        <taxon>Cucujiformia</taxon>
        <taxon>Chrysomeloidea</taxon>
        <taxon>Chrysomelidae</taxon>
        <taxon>Bruchinae</taxon>
        <taxon>Bruchini</taxon>
        <taxon>Acanthoscelides</taxon>
    </lineage>
</organism>
<keyword evidence="3" id="KW-1185">Reference proteome</keyword>
<reference evidence="2" key="1">
    <citation type="submission" date="2022-03" db="EMBL/GenBank/DDBJ databases">
        <authorList>
            <person name="Sayadi A."/>
        </authorList>
    </citation>
    <scope>NUCLEOTIDE SEQUENCE</scope>
</reference>
<dbReference type="OrthoDB" id="6764744at2759"/>
<evidence type="ECO:0000313" key="3">
    <source>
        <dbReference type="Proteomes" id="UP001152888"/>
    </source>
</evidence>
<name>A0A9P0M1F7_ACAOB</name>
<sequence length="184" mass="20720">MLSAYVLLTTLFAVSVRAEQCQLVEPPFSFLEAVLHSAGNTWYAQHQYGEATIMSSKCYSIGFNILDVSLLHNSLNAPFTYYDECNVKKTVHFRCYMIGNKAKYYLVVNNRELTYNLIAHSPLNCSSDPWLVLYACQEGRPAAIVFTKEKKRCEKTIAEAVKAAQKVVKLPSNSTDLQCNTTDL</sequence>
<gene>
    <name evidence="2" type="ORF">ACAOBT_LOCUS28119</name>
</gene>
<proteinExistence type="predicted"/>
<keyword evidence="1" id="KW-0732">Signal</keyword>
<dbReference type="Proteomes" id="UP001152888">
    <property type="component" value="Unassembled WGS sequence"/>
</dbReference>
<comment type="caution">
    <text evidence="2">The sequence shown here is derived from an EMBL/GenBank/DDBJ whole genome shotgun (WGS) entry which is preliminary data.</text>
</comment>
<dbReference type="EMBL" id="CAKOFQ010007600">
    <property type="protein sequence ID" value="CAH2004663.1"/>
    <property type="molecule type" value="Genomic_DNA"/>
</dbReference>
<dbReference type="AlphaFoldDB" id="A0A9P0M1F7"/>
<feature type="chain" id="PRO_5040224960" evidence="1">
    <location>
        <begin position="19"/>
        <end position="184"/>
    </location>
</feature>
<evidence type="ECO:0000313" key="2">
    <source>
        <dbReference type="EMBL" id="CAH2004663.1"/>
    </source>
</evidence>
<evidence type="ECO:0000256" key="1">
    <source>
        <dbReference type="SAM" id="SignalP"/>
    </source>
</evidence>
<accession>A0A9P0M1F7</accession>